<evidence type="ECO:0000313" key="1">
    <source>
        <dbReference type="EMBL" id="UWZ83052.1"/>
    </source>
</evidence>
<reference evidence="1" key="1">
    <citation type="submission" date="2021-04" db="EMBL/GenBank/DDBJ databases">
        <title>Phylogenetic analysis of Acidobacteriaceae.</title>
        <authorList>
            <person name="Qiu L."/>
            <person name="Zhang Q."/>
        </authorList>
    </citation>
    <scope>NUCLEOTIDE SEQUENCE</scope>
    <source>
        <strain evidence="1">DSM 25168</strain>
    </source>
</reference>
<dbReference type="PANTHER" id="PTHR30348:SF14">
    <property type="entry name" value="BLR8050 PROTEIN"/>
    <property type="match status" value="1"/>
</dbReference>
<dbReference type="EMBL" id="CP093313">
    <property type="protein sequence ID" value="UWZ83052.1"/>
    <property type="molecule type" value="Genomic_DNA"/>
</dbReference>
<organism evidence="1 2">
    <name type="scientific">Occallatibacter riparius</name>
    <dbReference type="NCBI Taxonomy" id="1002689"/>
    <lineage>
        <taxon>Bacteria</taxon>
        <taxon>Pseudomonadati</taxon>
        <taxon>Acidobacteriota</taxon>
        <taxon>Terriglobia</taxon>
        <taxon>Terriglobales</taxon>
        <taxon>Acidobacteriaceae</taxon>
        <taxon>Occallatibacter</taxon>
    </lineage>
</organism>
<dbReference type="Gene3D" id="3.20.20.410">
    <property type="entry name" value="Protein of unknown function UPF0759"/>
    <property type="match status" value="1"/>
</dbReference>
<dbReference type="AlphaFoldDB" id="A0A9J7BJG9"/>
<protein>
    <submittedName>
        <fullName evidence="1">DUF72 domain-containing protein</fullName>
    </submittedName>
</protein>
<dbReference type="InterPro" id="IPR036520">
    <property type="entry name" value="UPF0759_sf"/>
</dbReference>
<dbReference type="KEGG" id="orp:MOP44_21075"/>
<proteinExistence type="predicted"/>
<gene>
    <name evidence="1" type="ORF">MOP44_21075</name>
</gene>
<accession>A0A9J7BJG9</accession>
<dbReference type="PANTHER" id="PTHR30348">
    <property type="entry name" value="UNCHARACTERIZED PROTEIN YECE"/>
    <property type="match status" value="1"/>
</dbReference>
<keyword evidence="2" id="KW-1185">Reference proteome</keyword>
<dbReference type="RefSeq" id="WP_260792385.1">
    <property type="nucleotide sequence ID" value="NZ_CP093313.1"/>
</dbReference>
<sequence>MTPRIGTAGWTLPAKPSAEGSHLHHYAQTLNCVEINTTFYRPHRPATFARWAAETPPDFRFSVKAPKTITHEAKLRDPEPLLRAFLDQIGPIRPKLGPILFQLPPSLALDSALAADFLATVRELYPGDVALEPRHATWFSAESDTLLRLQAIARVAADPAKASEHAFDPGGDPNLAYYRLHGSPRTYYSSYDDAFLSTLAARIAPHRNAWVIFDNTAHGHAYPNALRLQQNLQGFQRP</sequence>
<dbReference type="SUPFAM" id="SSF117396">
    <property type="entry name" value="TM1631-like"/>
    <property type="match status" value="1"/>
</dbReference>
<dbReference type="InterPro" id="IPR002763">
    <property type="entry name" value="DUF72"/>
</dbReference>
<dbReference type="Pfam" id="PF01904">
    <property type="entry name" value="DUF72"/>
    <property type="match status" value="1"/>
</dbReference>
<evidence type="ECO:0000313" key="2">
    <source>
        <dbReference type="Proteomes" id="UP001059380"/>
    </source>
</evidence>
<name>A0A9J7BJG9_9BACT</name>
<dbReference type="Proteomes" id="UP001059380">
    <property type="component" value="Chromosome"/>
</dbReference>